<evidence type="ECO:0000256" key="3">
    <source>
        <dbReference type="ARBA" id="ARBA00022643"/>
    </source>
</evidence>
<dbReference type="SUPFAM" id="SSF51412">
    <property type="entry name" value="Inosine monophosphate dehydrogenase (IMPDH)"/>
    <property type="match status" value="1"/>
</dbReference>
<dbReference type="PATRIC" id="fig|1331060.3.peg.751"/>
<evidence type="ECO:0000256" key="2">
    <source>
        <dbReference type="ARBA" id="ARBA00022630"/>
    </source>
</evidence>
<proteinExistence type="inferred from homology"/>
<dbReference type="Proteomes" id="UP000015531">
    <property type="component" value="Unassembled WGS sequence"/>
</dbReference>
<evidence type="ECO:0000256" key="4">
    <source>
        <dbReference type="ARBA" id="ARBA00023002"/>
    </source>
</evidence>
<dbReference type="EMBL" id="ATDP01000071">
    <property type="protein sequence ID" value="EQB17144.1"/>
    <property type="molecule type" value="Genomic_DNA"/>
</dbReference>
<keyword evidence="7" id="KW-1185">Reference proteome</keyword>
<dbReference type="PANTHER" id="PTHR42747:SF4">
    <property type="entry name" value="BLR1330 PROTEIN"/>
    <property type="match status" value="1"/>
</dbReference>
<gene>
    <name evidence="6" type="ORF">RLDS_04120</name>
</gene>
<evidence type="ECO:0000256" key="5">
    <source>
        <dbReference type="ARBA" id="ARBA00023033"/>
    </source>
</evidence>
<dbReference type="CDD" id="cd04730">
    <property type="entry name" value="NPD_like"/>
    <property type="match status" value="1"/>
</dbReference>
<dbReference type="Pfam" id="PF03060">
    <property type="entry name" value="NMO"/>
    <property type="match status" value="1"/>
</dbReference>
<dbReference type="InterPro" id="IPR013785">
    <property type="entry name" value="Aldolase_TIM"/>
</dbReference>
<reference evidence="6 7" key="1">
    <citation type="journal article" date="2013" name="Genome Announc.">
        <title>Draft Genome Sequence of Sphingobium lactosutens Strain DS20T, Isolated from a Hexachlorocyclohexane Dumpsite.</title>
        <authorList>
            <person name="Kumar R."/>
            <person name="Dwivedi V."/>
            <person name="Negi V."/>
            <person name="Khurana J.P."/>
            <person name="Lal R."/>
        </authorList>
    </citation>
    <scope>NUCLEOTIDE SEQUENCE [LARGE SCALE GENOMIC DNA]</scope>
    <source>
        <strain evidence="6 7">DS20</strain>
    </source>
</reference>
<comment type="similarity">
    <text evidence="1">Belongs to the nitronate monooxygenase family. NMO class I subfamily.</text>
</comment>
<keyword evidence="6" id="KW-0223">Dioxygenase</keyword>
<dbReference type="eggNOG" id="COG2070">
    <property type="taxonomic scope" value="Bacteria"/>
</dbReference>
<accession>T0J587</accession>
<comment type="caution">
    <text evidence="6">The sequence shown here is derived from an EMBL/GenBank/DDBJ whole genome shotgun (WGS) entry which is preliminary data.</text>
</comment>
<organism evidence="6 7">
    <name type="scientific">Sphingobium lactosutens DS20</name>
    <dbReference type="NCBI Taxonomy" id="1331060"/>
    <lineage>
        <taxon>Bacteria</taxon>
        <taxon>Pseudomonadati</taxon>
        <taxon>Pseudomonadota</taxon>
        <taxon>Alphaproteobacteria</taxon>
        <taxon>Sphingomonadales</taxon>
        <taxon>Sphingomonadaceae</taxon>
        <taxon>Sphingobium</taxon>
    </lineage>
</organism>
<protein>
    <submittedName>
        <fullName evidence="6">2-nitropropane dioxygenase</fullName>
    </submittedName>
</protein>
<dbReference type="PANTHER" id="PTHR42747">
    <property type="entry name" value="NITRONATE MONOOXYGENASE-RELATED"/>
    <property type="match status" value="1"/>
</dbReference>
<evidence type="ECO:0000256" key="1">
    <source>
        <dbReference type="ARBA" id="ARBA00009881"/>
    </source>
</evidence>
<sequence length="341" mass="37048">MWRWIWFRPMADRSLVDTLYGELRLPVFAAPMFLISGPDLVIAAGKAGIIGAFPAPNARTIEDLAAWLPRITSELKAAGREGMWAINMIVHPTYERFDAELDLICEYKPRIVVTALGSPGRPLERVHAYGGAVFSDVITPDQARKAVDAGADGLILVASGAGGHTGHYSPFAFVEEVRGFWDGPLILGGAIGGARAIRAALTIGADFAYMGTRFIATRESLVSDDNRAMLVRATMRDIVTTTAVTGIPSNWMRESLDAAGFTPDMLEIKKKIDFSNLHGDSKAWKNIWGAGHSVGRTRAVQSVAELVDELVEEYRLTGSDLTRITDWPHDIEAARADLVAG</sequence>
<keyword evidence="3" id="KW-0288">FMN</keyword>
<dbReference type="GO" id="GO:0051213">
    <property type="term" value="F:dioxygenase activity"/>
    <property type="evidence" value="ECO:0007669"/>
    <property type="project" value="UniProtKB-KW"/>
</dbReference>
<dbReference type="InterPro" id="IPR004136">
    <property type="entry name" value="NMO"/>
</dbReference>
<dbReference type="Gene3D" id="3.20.20.70">
    <property type="entry name" value="Aldolase class I"/>
    <property type="match status" value="1"/>
</dbReference>
<keyword evidence="5" id="KW-0503">Monooxygenase</keyword>
<evidence type="ECO:0000313" key="6">
    <source>
        <dbReference type="EMBL" id="EQB17144.1"/>
    </source>
</evidence>
<dbReference type="AlphaFoldDB" id="T0J587"/>
<keyword evidence="2" id="KW-0285">Flavoprotein</keyword>
<evidence type="ECO:0000313" key="7">
    <source>
        <dbReference type="Proteomes" id="UP000015531"/>
    </source>
</evidence>
<dbReference type="GO" id="GO:0018580">
    <property type="term" value="F:nitronate monooxygenase activity"/>
    <property type="evidence" value="ECO:0007669"/>
    <property type="project" value="InterPro"/>
</dbReference>
<keyword evidence="4" id="KW-0560">Oxidoreductase</keyword>
<name>T0J587_9SPHN</name>